<proteinExistence type="predicted"/>
<evidence type="ECO:0000313" key="1">
    <source>
        <dbReference type="EMBL" id="CAK5079372.1"/>
    </source>
</evidence>
<gene>
    <name evidence="1" type="ORF">MENTE1834_LOCUS26482</name>
</gene>
<protein>
    <submittedName>
        <fullName evidence="1">Uncharacterized protein</fullName>
    </submittedName>
</protein>
<keyword evidence="2" id="KW-1185">Reference proteome</keyword>
<sequence length="85" mass="9541">MCPRKCILLDPNIHFCGFSFKLKCLNRSKTFLRTSMCSEKSGDLVKISMSSTYDITESSNPDKTLVIALQKTEVAFFKPNGICVI</sequence>
<dbReference type="Proteomes" id="UP001497535">
    <property type="component" value="Unassembled WGS sequence"/>
</dbReference>
<comment type="caution">
    <text evidence="1">The sequence shown here is derived from an EMBL/GenBank/DDBJ whole genome shotgun (WGS) entry which is preliminary data.</text>
</comment>
<organism evidence="1 2">
    <name type="scientific">Meloidogyne enterolobii</name>
    <name type="common">Root-knot nematode worm</name>
    <name type="synonym">Meloidogyne mayaguensis</name>
    <dbReference type="NCBI Taxonomy" id="390850"/>
    <lineage>
        <taxon>Eukaryota</taxon>
        <taxon>Metazoa</taxon>
        <taxon>Ecdysozoa</taxon>
        <taxon>Nematoda</taxon>
        <taxon>Chromadorea</taxon>
        <taxon>Rhabditida</taxon>
        <taxon>Tylenchina</taxon>
        <taxon>Tylenchomorpha</taxon>
        <taxon>Tylenchoidea</taxon>
        <taxon>Meloidogynidae</taxon>
        <taxon>Meloidogyninae</taxon>
        <taxon>Meloidogyne</taxon>
    </lineage>
</organism>
<evidence type="ECO:0000313" key="2">
    <source>
        <dbReference type="Proteomes" id="UP001497535"/>
    </source>
</evidence>
<dbReference type="EMBL" id="CAVMJV010000038">
    <property type="protein sequence ID" value="CAK5079372.1"/>
    <property type="molecule type" value="Genomic_DNA"/>
</dbReference>
<reference evidence="1" key="1">
    <citation type="submission" date="2023-11" db="EMBL/GenBank/DDBJ databases">
        <authorList>
            <person name="Poullet M."/>
        </authorList>
    </citation>
    <scope>NUCLEOTIDE SEQUENCE</scope>
    <source>
        <strain evidence="1">E1834</strain>
    </source>
</reference>
<name>A0ACB0ZLT0_MELEN</name>
<accession>A0ACB0ZLT0</accession>